<reference evidence="2 3" key="1">
    <citation type="submission" date="2022-05" db="EMBL/GenBank/DDBJ databases">
        <authorList>
            <consortium name="Genoscope - CEA"/>
            <person name="William W."/>
        </authorList>
    </citation>
    <scope>NUCLEOTIDE SEQUENCE [LARGE SCALE GENOMIC DNA]</scope>
</reference>
<evidence type="ECO:0000313" key="2">
    <source>
        <dbReference type="EMBL" id="CAH3030732.1"/>
    </source>
</evidence>
<organism evidence="2 3">
    <name type="scientific">Porites evermanni</name>
    <dbReference type="NCBI Taxonomy" id="104178"/>
    <lineage>
        <taxon>Eukaryota</taxon>
        <taxon>Metazoa</taxon>
        <taxon>Cnidaria</taxon>
        <taxon>Anthozoa</taxon>
        <taxon>Hexacorallia</taxon>
        <taxon>Scleractinia</taxon>
        <taxon>Fungiina</taxon>
        <taxon>Poritidae</taxon>
        <taxon>Porites</taxon>
    </lineage>
</organism>
<dbReference type="InterPro" id="IPR000210">
    <property type="entry name" value="BTB/POZ_dom"/>
</dbReference>
<dbReference type="Proteomes" id="UP001159427">
    <property type="component" value="Unassembled WGS sequence"/>
</dbReference>
<sequence length="338" mass="37939">MSAKGEEELCSIDLISAKMSDVQKLTVEVHDLLRQDLEKVRQERVAFDELTKTLNAVHFSKAVKVNVGGKIYKTTLDTLRRDPNSMLCAMFSGRHELKADEEDGAYFIDRDGKLFRYILNYLRNGELFFQNDLMMKKELLAEARFYQVQGIIDILEGKTLKVSTILKNESHQSAIHSWLPEGASYSLLYRVTTDGSKPEDFHRCCDNKGPTLVVVQNEEFIFGGYTSKSWHSPSTMAATADDKSFLFTLVNPSGNEPLKLSAKPKCGGIRCRNDLGPRFGTSDINDLCLWQLSPSISFTGGLNLGNGFSCPQGKDKNTFFTGRSPFNINELEVFKVSN</sequence>
<dbReference type="PANTHER" id="PTHR11145">
    <property type="entry name" value="BTB/POZ DOMAIN-CONTAINING ADAPTER FOR CUL3-MEDIATED RHOA DEGRADATION PROTEIN FAMILY MEMBER"/>
    <property type="match status" value="1"/>
</dbReference>
<gene>
    <name evidence="2" type="ORF">PEVE_00038457</name>
</gene>
<protein>
    <recommendedName>
        <fullName evidence="1">TLDc domain-containing protein</fullName>
    </recommendedName>
</protein>
<comment type="caution">
    <text evidence="2">The sequence shown here is derived from an EMBL/GenBank/DDBJ whole genome shotgun (WGS) entry which is preliminary data.</text>
</comment>
<dbReference type="InterPro" id="IPR003131">
    <property type="entry name" value="T1-type_BTB"/>
</dbReference>
<name>A0ABN8MLU9_9CNID</name>
<dbReference type="SMART" id="SM00225">
    <property type="entry name" value="BTB"/>
    <property type="match status" value="1"/>
</dbReference>
<dbReference type="PANTHER" id="PTHR11145:SF8">
    <property type="entry name" value="RE57120P"/>
    <property type="match status" value="1"/>
</dbReference>
<evidence type="ECO:0000313" key="3">
    <source>
        <dbReference type="Proteomes" id="UP001159427"/>
    </source>
</evidence>
<feature type="domain" description="TLDc" evidence="1">
    <location>
        <begin position="153"/>
        <end position="337"/>
    </location>
</feature>
<dbReference type="Pfam" id="PF02214">
    <property type="entry name" value="BTB_2"/>
    <property type="match status" value="1"/>
</dbReference>
<dbReference type="Gene3D" id="3.30.710.10">
    <property type="entry name" value="Potassium Channel Kv1.1, Chain A"/>
    <property type="match status" value="1"/>
</dbReference>
<keyword evidence="3" id="KW-1185">Reference proteome</keyword>
<proteinExistence type="predicted"/>
<dbReference type="InterPro" id="IPR006571">
    <property type="entry name" value="TLDc_dom"/>
</dbReference>
<evidence type="ECO:0000259" key="1">
    <source>
        <dbReference type="PROSITE" id="PS51886"/>
    </source>
</evidence>
<dbReference type="SUPFAM" id="SSF54695">
    <property type="entry name" value="POZ domain"/>
    <property type="match status" value="1"/>
</dbReference>
<dbReference type="SMART" id="SM00584">
    <property type="entry name" value="TLDc"/>
    <property type="match status" value="1"/>
</dbReference>
<dbReference type="InterPro" id="IPR045068">
    <property type="entry name" value="BACURD1-3"/>
</dbReference>
<dbReference type="PROSITE" id="PS51886">
    <property type="entry name" value="TLDC"/>
    <property type="match status" value="1"/>
</dbReference>
<dbReference type="Pfam" id="PF07534">
    <property type="entry name" value="TLD"/>
    <property type="match status" value="1"/>
</dbReference>
<dbReference type="InterPro" id="IPR011333">
    <property type="entry name" value="SKP1/BTB/POZ_sf"/>
</dbReference>
<accession>A0ABN8MLU9</accession>
<dbReference type="EMBL" id="CALNXI010000652">
    <property type="protein sequence ID" value="CAH3030732.1"/>
    <property type="molecule type" value="Genomic_DNA"/>
</dbReference>